<proteinExistence type="predicted"/>
<accession>A0AAE0DMX6</accession>
<dbReference type="Proteomes" id="UP001276659">
    <property type="component" value="Unassembled WGS sequence"/>
</dbReference>
<evidence type="ECO:0000259" key="1">
    <source>
        <dbReference type="Pfam" id="PF20183"/>
    </source>
</evidence>
<reference evidence="2" key="1">
    <citation type="submission" date="2022-11" db="EMBL/GenBank/DDBJ databases">
        <title>Chromosomal genome sequence assembly and mating type (MAT) locus characterization of the leprose asexual lichenized fungus Lepraria neglecta (Nyl.) Erichsen.</title>
        <authorList>
            <person name="Allen J.L."/>
            <person name="Pfeffer B."/>
        </authorList>
    </citation>
    <scope>NUCLEOTIDE SEQUENCE</scope>
    <source>
        <strain evidence="2">Allen 5258</strain>
    </source>
</reference>
<dbReference type="AlphaFoldDB" id="A0AAE0DMX6"/>
<dbReference type="EMBL" id="JASNWA010000004">
    <property type="protein sequence ID" value="KAK3176096.1"/>
    <property type="molecule type" value="Genomic_DNA"/>
</dbReference>
<comment type="caution">
    <text evidence="2">The sequence shown here is derived from an EMBL/GenBank/DDBJ whole genome shotgun (WGS) entry which is preliminary data.</text>
</comment>
<keyword evidence="3" id="KW-1185">Reference proteome</keyword>
<protein>
    <recommendedName>
        <fullName evidence="1">DUF6546 domain-containing protein</fullName>
    </recommendedName>
</protein>
<feature type="domain" description="DUF6546" evidence="1">
    <location>
        <begin position="258"/>
        <end position="451"/>
    </location>
</feature>
<evidence type="ECO:0000313" key="3">
    <source>
        <dbReference type="Proteomes" id="UP001276659"/>
    </source>
</evidence>
<dbReference type="Pfam" id="PF20183">
    <property type="entry name" value="DUF6546"/>
    <property type="match status" value="1"/>
</dbReference>
<organism evidence="2 3">
    <name type="scientific">Lepraria neglecta</name>
    <dbReference type="NCBI Taxonomy" id="209136"/>
    <lineage>
        <taxon>Eukaryota</taxon>
        <taxon>Fungi</taxon>
        <taxon>Dikarya</taxon>
        <taxon>Ascomycota</taxon>
        <taxon>Pezizomycotina</taxon>
        <taxon>Lecanoromycetes</taxon>
        <taxon>OSLEUM clade</taxon>
        <taxon>Lecanoromycetidae</taxon>
        <taxon>Lecanorales</taxon>
        <taxon>Lecanorineae</taxon>
        <taxon>Stereocaulaceae</taxon>
        <taxon>Lepraria</taxon>
    </lineage>
</organism>
<sequence>MFWDSLPVEIQTHILEALVLHGDSARYASICRAWQTIIEQRIFARLKVTRSRLAGFSDIGYRHRHLVKYIWFSIEPSEYHCPHCGGVGVYNWHQVSSKTIRKAIQDLVIQLSIWEPSGSLLLDISVKAPSGLMHSSSIIQYGPPVISEPKKDKIIQCSHWLHDTSLQGPAAYLFNKTTNVSEPEPEPSQEMPKARAVTSLLLRRQTRHPWKSEVLEELLDLLPEVHEIHYEPWRDWRQMEERPTNITTMRLCKSLRSDQLRRMVIFENFHGNNPAMSLAVQAAEIDTAYALVEASLGLEHLAASFVSDASHFFDACQKWNIWPRLESLALTSNVLKSQQQSIYINDLLETIALVAMKMPRLKSMELWNGGAGFAGVFQYQISESDRTAKITWRSTWDLLLEPRVLKAWQAGASERVDCKLQVVTEILDANVVITSHGDAIRYLMLLNTVVHPVSLWQIQKETAYQSKSRYP</sequence>
<name>A0AAE0DMX6_9LECA</name>
<dbReference type="InterPro" id="IPR046676">
    <property type="entry name" value="DUF6546"/>
</dbReference>
<dbReference type="InterPro" id="IPR036047">
    <property type="entry name" value="F-box-like_dom_sf"/>
</dbReference>
<gene>
    <name evidence="2" type="ORF">OEA41_007418</name>
</gene>
<evidence type="ECO:0000313" key="2">
    <source>
        <dbReference type="EMBL" id="KAK3176096.1"/>
    </source>
</evidence>
<dbReference type="SUPFAM" id="SSF81383">
    <property type="entry name" value="F-box domain"/>
    <property type="match status" value="1"/>
</dbReference>